<name>R0IUJ0_EXST2</name>
<dbReference type="HOGENOM" id="CLU_1103349_0_0_1"/>
<reference evidence="3 4" key="1">
    <citation type="journal article" date="2012" name="PLoS Pathog.">
        <title>Diverse lifestyles and strategies of plant pathogenesis encoded in the genomes of eighteen Dothideomycetes fungi.</title>
        <authorList>
            <person name="Ohm R.A."/>
            <person name="Feau N."/>
            <person name="Henrissat B."/>
            <person name="Schoch C.L."/>
            <person name="Horwitz B.A."/>
            <person name="Barry K.W."/>
            <person name="Condon B.J."/>
            <person name="Copeland A.C."/>
            <person name="Dhillon B."/>
            <person name="Glaser F."/>
            <person name="Hesse C.N."/>
            <person name="Kosti I."/>
            <person name="LaButti K."/>
            <person name="Lindquist E.A."/>
            <person name="Lucas S."/>
            <person name="Salamov A.A."/>
            <person name="Bradshaw R.E."/>
            <person name="Ciuffetti L."/>
            <person name="Hamelin R.C."/>
            <person name="Kema G.H.J."/>
            <person name="Lawrence C."/>
            <person name="Scott J.A."/>
            <person name="Spatafora J.W."/>
            <person name="Turgeon B.G."/>
            <person name="de Wit P.J.G.M."/>
            <person name="Zhong S."/>
            <person name="Goodwin S.B."/>
            <person name="Grigoriev I.V."/>
        </authorList>
    </citation>
    <scope>NUCLEOTIDE SEQUENCE [LARGE SCALE GENOMIC DNA]</scope>
    <source>
        <strain evidence="4">28A</strain>
    </source>
</reference>
<dbReference type="OrthoDB" id="3692165at2759"/>
<dbReference type="eggNOG" id="ENOG502RH9X">
    <property type="taxonomic scope" value="Eukaryota"/>
</dbReference>
<dbReference type="AlphaFoldDB" id="R0IUJ0"/>
<keyword evidence="2" id="KW-0732">Signal</keyword>
<organism evidence="3 4">
    <name type="scientific">Exserohilum turcicum (strain 28A)</name>
    <name type="common">Northern leaf blight fungus</name>
    <name type="synonym">Setosphaeria turcica</name>
    <dbReference type="NCBI Taxonomy" id="671987"/>
    <lineage>
        <taxon>Eukaryota</taxon>
        <taxon>Fungi</taxon>
        <taxon>Dikarya</taxon>
        <taxon>Ascomycota</taxon>
        <taxon>Pezizomycotina</taxon>
        <taxon>Dothideomycetes</taxon>
        <taxon>Pleosporomycetidae</taxon>
        <taxon>Pleosporales</taxon>
        <taxon>Pleosporineae</taxon>
        <taxon>Pleosporaceae</taxon>
        <taxon>Exserohilum</taxon>
    </lineage>
</organism>
<feature type="signal peptide" evidence="2">
    <location>
        <begin position="1"/>
        <end position="16"/>
    </location>
</feature>
<proteinExistence type="predicted"/>
<evidence type="ECO:0000256" key="1">
    <source>
        <dbReference type="SAM" id="MobiDB-lite"/>
    </source>
</evidence>
<reference evidence="3 4" key="2">
    <citation type="journal article" date="2013" name="PLoS Genet.">
        <title>Comparative genome structure, secondary metabolite, and effector coding capacity across Cochliobolus pathogens.</title>
        <authorList>
            <person name="Condon B.J."/>
            <person name="Leng Y."/>
            <person name="Wu D."/>
            <person name="Bushley K.E."/>
            <person name="Ohm R.A."/>
            <person name="Otillar R."/>
            <person name="Martin J."/>
            <person name="Schackwitz W."/>
            <person name="Grimwood J."/>
            <person name="MohdZainudin N."/>
            <person name="Xue C."/>
            <person name="Wang R."/>
            <person name="Manning V.A."/>
            <person name="Dhillon B."/>
            <person name="Tu Z.J."/>
            <person name="Steffenson B.J."/>
            <person name="Salamov A."/>
            <person name="Sun H."/>
            <person name="Lowry S."/>
            <person name="LaButti K."/>
            <person name="Han J."/>
            <person name="Copeland A."/>
            <person name="Lindquist E."/>
            <person name="Barry K."/>
            <person name="Schmutz J."/>
            <person name="Baker S.E."/>
            <person name="Ciuffetti L.M."/>
            <person name="Grigoriev I.V."/>
            <person name="Zhong S."/>
            <person name="Turgeon B.G."/>
        </authorList>
    </citation>
    <scope>NUCLEOTIDE SEQUENCE [LARGE SCALE GENOMIC DNA]</scope>
    <source>
        <strain evidence="4">28A</strain>
    </source>
</reference>
<dbReference type="Proteomes" id="UP000016935">
    <property type="component" value="Unassembled WGS sequence"/>
</dbReference>
<dbReference type="GeneID" id="19403106"/>
<dbReference type="EMBL" id="KB908537">
    <property type="protein sequence ID" value="EOA88465.1"/>
    <property type="molecule type" value="Genomic_DNA"/>
</dbReference>
<dbReference type="RefSeq" id="XP_008023704.1">
    <property type="nucleotide sequence ID" value="XM_008025513.1"/>
</dbReference>
<feature type="compositionally biased region" description="Basic and acidic residues" evidence="1">
    <location>
        <begin position="190"/>
        <end position="211"/>
    </location>
</feature>
<evidence type="ECO:0000256" key="2">
    <source>
        <dbReference type="SAM" id="SignalP"/>
    </source>
</evidence>
<feature type="chain" id="PRO_5004342531" evidence="2">
    <location>
        <begin position="17"/>
        <end position="252"/>
    </location>
</feature>
<protein>
    <submittedName>
        <fullName evidence="3">Uncharacterized protein</fullName>
    </submittedName>
</protein>
<keyword evidence="4" id="KW-1185">Reference proteome</keyword>
<evidence type="ECO:0000313" key="4">
    <source>
        <dbReference type="Proteomes" id="UP000016935"/>
    </source>
</evidence>
<evidence type="ECO:0000313" key="3">
    <source>
        <dbReference type="EMBL" id="EOA88465.1"/>
    </source>
</evidence>
<feature type="region of interest" description="Disordered" evidence="1">
    <location>
        <begin position="188"/>
        <end position="211"/>
    </location>
</feature>
<gene>
    <name evidence="3" type="ORF">SETTUDRAFT_27272</name>
</gene>
<accession>R0IUJ0</accession>
<sequence>MHFALVLAGLAAIAAAAPLEKGIDSPLKRSPAQLKVENYADYGIYYTTYGTYSSAEEAKATMMGLAKRGYSCYTSYDPYPAAVEPEKAQTMQKRGYGTYSPYCAYGAAAEAEAAKVAAAAVKRNDDNAYPTYDPYTTYGCYPKGLDADAAQDAKRGYACYKTYNPYPAAVDAAAANKAKRHVMAPMLEASHSDDADSSQKRDADDMSDDKHVVDAATNVRYDPYNTYGNYSPYPRAVEAEAEALGLKKQELE</sequence>